<name>F8SJY7_BPPA3</name>
<dbReference type="KEGG" id="vg:26643640"/>
<dbReference type="RefSeq" id="YP_009217191.1">
    <property type="nucleotide sequence ID" value="NC_028999.1"/>
</dbReference>
<organismHost>
    <name type="scientific">Pseudomonas aeruginosa</name>
    <dbReference type="NCBI Taxonomy" id="287"/>
</organismHost>
<organism evidence="1 2">
    <name type="scientific">Pseudomonas phage PhiPA3</name>
    <name type="common">Pseudomonas aeruginosa phage PhiPA3</name>
    <dbReference type="NCBI Taxonomy" id="998086"/>
    <lineage>
        <taxon>Viruses</taxon>
        <taxon>Duplodnaviria</taxon>
        <taxon>Heunggongvirae</taxon>
        <taxon>Uroviricota</taxon>
        <taxon>Caudoviricetes</taxon>
        <taxon>Chimalliviridae</taxon>
        <taxon>Miltoncavirus</taxon>
        <taxon>Miltoncavirus PhiPA3</taxon>
    </lineage>
</organism>
<reference evidence="1 2" key="1">
    <citation type="journal article" date="2011" name="Microbiology">
        <title>The Pseudomonas aeruginosa generalized transducing phage phiPA3 is a new member of the phiKZ-like group of 'jumbo' phages, and infects model laboratory strains and clinical isolates from cystic fibrosis patients.</title>
        <authorList>
            <person name="Monson R."/>
            <person name="Foulds I."/>
            <person name="Foweraker J."/>
            <person name="Welch M."/>
            <person name="Salmond G.P."/>
        </authorList>
    </citation>
    <scope>NUCLEOTIDE SEQUENCE [LARGE SCALE GENOMIC DNA]</scope>
</reference>
<gene>
    <name evidence="1" type="primary">111</name>
</gene>
<evidence type="ECO:0000313" key="1">
    <source>
        <dbReference type="EMBL" id="AEH03535.1"/>
    </source>
</evidence>
<dbReference type="EMBL" id="HQ630627">
    <property type="protein sequence ID" value="AEH03535.1"/>
    <property type="molecule type" value="Genomic_DNA"/>
</dbReference>
<keyword evidence="2" id="KW-1185">Reference proteome</keyword>
<sequence length="50" mass="5305">MKAIALVFVGMVLGGLFVNAKYDTPKASEEQVVLGTRIGSLGQEILVVKN</sequence>
<dbReference type="GeneID" id="26643640"/>
<accession>F8SJY7</accession>
<dbReference type="Proteomes" id="UP000008388">
    <property type="component" value="Segment"/>
</dbReference>
<protein>
    <submittedName>
        <fullName evidence="1">Uncharacterized protein 111</fullName>
    </submittedName>
</protein>
<proteinExistence type="predicted"/>
<evidence type="ECO:0000313" key="2">
    <source>
        <dbReference type="Proteomes" id="UP000008388"/>
    </source>
</evidence>